<accession>A0AAE3VXP3</accession>
<proteinExistence type="predicted"/>
<dbReference type="Proteomes" id="UP001240236">
    <property type="component" value="Unassembled WGS sequence"/>
</dbReference>
<dbReference type="EMBL" id="JAUSUZ010000001">
    <property type="protein sequence ID" value="MDQ0366133.1"/>
    <property type="molecule type" value="Genomic_DNA"/>
</dbReference>
<name>A0AAE3VXP3_9ACTN</name>
<protein>
    <recommendedName>
        <fullName evidence="3">DUF4177 domain-containing protein</fullName>
    </recommendedName>
</protein>
<sequence>MATRQSPEEIVATRQVSAGAVLEGRADLRFYHYRHLAVLSDGTVEPERLARLIAAVEHLDAYGWELVTLSPSTDARRLIAILRRRSLG</sequence>
<reference evidence="1 2" key="1">
    <citation type="submission" date="2023-07" db="EMBL/GenBank/DDBJ databases">
        <title>Sequencing the genomes of 1000 actinobacteria strains.</title>
        <authorList>
            <person name="Klenk H.-P."/>
        </authorList>
    </citation>
    <scope>NUCLEOTIDE SEQUENCE [LARGE SCALE GENOMIC DNA]</scope>
    <source>
        <strain evidence="1 2">DSM 44709</strain>
    </source>
</reference>
<keyword evidence="2" id="KW-1185">Reference proteome</keyword>
<comment type="caution">
    <text evidence="1">The sequence shown here is derived from an EMBL/GenBank/DDBJ whole genome shotgun (WGS) entry which is preliminary data.</text>
</comment>
<gene>
    <name evidence="1" type="ORF">J2S42_002802</name>
</gene>
<evidence type="ECO:0000313" key="2">
    <source>
        <dbReference type="Proteomes" id="UP001240236"/>
    </source>
</evidence>
<dbReference type="AlphaFoldDB" id="A0AAE3VXP3"/>
<evidence type="ECO:0008006" key="3">
    <source>
        <dbReference type="Google" id="ProtNLM"/>
    </source>
</evidence>
<evidence type="ECO:0000313" key="1">
    <source>
        <dbReference type="EMBL" id="MDQ0366133.1"/>
    </source>
</evidence>
<organism evidence="1 2">
    <name type="scientific">Catenuloplanes indicus</name>
    <dbReference type="NCBI Taxonomy" id="137267"/>
    <lineage>
        <taxon>Bacteria</taxon>
        <taxon>Bacillati</taxon>
        <taxon>Actinomycetota</taxon>
        <taxon>Actinomycetes</taxon>
        <taxon>Micromonosporales</taxon>
        <taxon>Micromonosporaceae</taxon>
        <taxon>Catenuloplanes</taxon>
    </lineage>
</organism>
<dbReference type="RefSeq" id="WP_307239240.1">
    <property type="nucleotide sequence ID" value="NZ_JAUSUZ010000001.1"/>
</dbReference>